<dbReference type="RefSeq" id="WP_058724606.1">
    <property type="nucleotide sequence ID" value="NZ_LDQC01000015.1"/>
</dbReference>
<proteinExistence type="predicted"/>
<dbReference type="InterPro" id="IPR015854">
    <property type="entry name" value="ABC_transpr_LolD-like"/>
</dbReference>
<dbReference type="PANTHER" id="PTHR24220:SF659">
    <property type="entry name" value="TRANSPORTER, PUTATIVE-RELATED"/>
    <property type="match status" value="1"/>
</dbReference>
<dbReference type="PATRIC" id="fig|33881.3.peg.546"/>
<dbReference type="GO" id="GO:0005886">
    <property type="term" value="C:plasma membrane"/>
    <property type="evidence" value="ECO:0007669"/>
    <property type="project" value="TreeGrafter"/>
</dbReference>
<dbReference type="InterPro" id="IPR003439">
    <property type="entry name" value="ABC_transporter-like_ATP-bd"/>
</dbReference>
<dbReference type="OrthoDB" id="9778572at2"/>
<feature type="domain" description="ABC transporter" evidence="3">
    <location>
        <begin position="2"/>
        <end position="220"/>
    </location>
</feature>
<keyword evidence="1" id="KW-0547">Nucleotide-binding</keyword>
<dbReference type="STRING" id="33881.NS184_02720"/>
<dbReference type="PANTHER" id="PTHR24220">
    <property type="entry name" value="IMPORT ATP-BINDING PROTEIN"/>
    <property type="match status" value="1"/>
</dbReference>
<evidence type="ECO:0000313" key="5">
    <source>
        <dbReference type="Proteomes" id="UP000078252"/>
    </source>
</evidence>
<gene>
    <name evidence="4" type="ORF">NS184_02720</name>
</gene>
<accession>A0A175S2P7</accession>
<dbReference type="PROSITE" id="PS50893">
    <property type="entry name" value="ABC_TRANSPORTER_2"/>
    <property type="match status" value="1"/>
</dbReference>
<dbReference type="InterPro" id="IPR027417">
    <property type="entry name" value="P-loop_NTPase"/>
</dbReference>
<evidence type="ECO:0000259" key="3">
    <source>
        <dbReference type="PROSITE" id="PS50893"/>
    </source>
</evidence>
<evidence type="ECO:0000256" key="2">
    <source>
        <dbReference type="ARBA" id="ARBA00022840"/>
    </source>
</evidence>
<dbReference type="Proteomes" id="UP000078252">
    <property type="component" value="Unassembled WGS sequence"/>
</dbReference>
<dbReference type="GO" id="GO:0005524">
    <property type="term" value="F:ATP binding"/>
    <property type="evidence" value="ECO:0007669"/>
    <property type="project" value="UniProtKB-KW"/>
</dbReference>
<dbReference type="GO" id="GO:0016887">
    <property type="term" value="F:ATP hydrolysis activity"/>
    <property type="evidence" value="ECO:0007669"/>
    <property type="project" value="InterPro"/>
</dbReference>
<protein>
    <recommendedName>
        <fullName evidence="3">ABC transporter domain-containing protein</fullName>
    </recommendedName>
</protein>
<keyword evidence="2" id="KW-0067">ATP-binding</keyword>
<dbReference type="InterPro" id="IPR003593">
    <property type="entry name" value="AAA+_ATPase"/>
</dbReference>
<dbReference type="SUPFAM" id="SSF52540">
    <property type="entry name" value="P-loop containing nucleoside triphosphate hydrolases"/>
    <property type="match status" value="1"/>
</dbReference>
<comment type="caution">
    <text evidence="4">The sequence shown here is derived from an EMBL/GenBank/DDBJ whole genome shotgun (WGS) entry which is preliminary data.</text>
</comment>
<evidence type="ECO:0000313" key="4">
    <source>
        <dbReference type="EMBL" id="KTR09546.1"/>
    </source>
</evidence>
<dbReference type="Gene3D" id="3.40.50.300">
    <property type="entry name" value="P-loop containing nucleotide triphosphate hydrolases"/>
    <property type="match status" value="1"/>
</dbReference>
<dbReference type="Pfam" id="PF00005">
    <property type="entry name" value="ABC_tran"/>
    <property type="match status" value="1"/>
</dbReference>
<dbReference type="SMART" id="SM00382">
    <property type="entry name" value="AAA"/>
    <property type="match status" value="1"/>
</dbReference>
<dbReference type="EMBL" id="LDQC01000015">
    <property type="protein sequence ID" value="KTR09546.1"/>
    <property type="molecule type" value="Genomic_DNA"/>
</dbReference>
<reference evidence="4 5" key="1">
    <citation type="journal article" date="2016" name="Front. Microbiol.">
        <title>Genomic Resource of Rice Seed Associated Bacteria.</title>
        <authorList>
            <person name="Midha S."/>
            <person name="Bansal K."/>
            <person name="Sharma S."/>
            <person name="Kumar N."/>
            <person name="Patil P.P."/>
            <person name="Chaudhry V."/>
            <person name="Patil P.B."/>
        </authorList>
    </citation>
    <scope>NUCLEOTIDE SEQUENCE [LARGE SCALE GENOMIC DNA]</scope>
    <source>
        <strain evidence="4 5">NS184</strain>
    </source>
</reference>
<dbReference type="InterPro" id="IPR017871">
    <property type="entry name" value="ABC_transporter-like_CS"/>
</dbReference>
<organism evidence="4 5">
    <name type="scientific">Curtobacterium luteum</name>
    <dbReference type="NCBI Taxonomy" id="33881"/>
    <lineage>
        <taxon>Bacteria</taxon>
        <taxon>Bacillati</taxon>
        <taxon>Actinomycetota</taxon>
        <taxon>Actinomycetes</taxon>
        <taxon>Micrococcales</taxon>
        <taxon>Microbacteriaceae</taxon>
        <taxon>Curtobacterium</taxon>
    </lineage>
</organism>
<name>A0A175S2P7_9MICO</name>
<dbReference type="GO" id="GO:0022857">
    <property type="term" value="F:transmembrane transporter activity"/>
    <property type="evidence" value="ECO:0007669"/>
    <property type="project" value="TreeGrafter"/>
</dbReference>
<dbReference type="AlphaFoldDB" id="A0A175S2P7"/>
<evidence type="ECO:0000256" key="1">
    <source>
        <dbReference type="ARBA" id="ARBA00022741"/>
    </source>
</evidence>
<dbReference type="PROSITE" id="PS00211">
    <property type="entry name" value="ABC_TRANSPORTER_1"/>
    <property type="match status" value="1"/>
</dbReference>
<sequence length="221" mass="24187">MIALRDVSKSVIEPDGSARVLFDRLDFELSDQDHSVAVTGRSGAGKSTLLRILAGLDTDFTGTYMHDGRILQRTAPEMAAHRLRHVGLVTQDYSLLNDRSVLDNVRLGVPDRARATCGALHALEAVGISHLASKRPRRLSGGEAQRVAIARAIAKHPTVLLADEPTGALDETTESEVLRLFDQLQHGGCKLVIVTHSDRVAERCERQLQVHRHQLVARSVS</sequence>